<accession>A0ABU8I7I4</accession>
<dbReference type="RefSeq" id="WP_336557713.1">
    <property type="nucleotide sequence ID" value="NZ_JAYLLN010000027.1"/>
</dbReference>
<name>A0ABU8I7I4_9SPHI</name>
<comment type="caution">
    <text evidence="1">The sequence shown here is derived from an EMBL/GenBank/DDBJ whole genome shotgun (WGS) entry which is preliminary data.</text>
</comment>
<gene>
    <name evidence="1" type="ORF">VJ786_11175</name>
</gene>
<sequence length="115" mass="13287">MKNLMVSLVVFSSLFHLACEKDRNNKNISACALSMKHKFEKELVCTEKGTMESNLYEGIYNNQKVYFVDIMCPSCNTAAPQFGYTCDDKKVMFEEFSKVKDVKQVYNSCTKEFME</sequence>
<keyword evidence="2" id="KW-1185">Reference proteome</keyword>
<evidence type="ECO:0000313" key="2">
    <source>
        <dbReference type="Proteomes" id="UP001363035"/>
    </source>
</evidence>
<evidence type="ECO:0000313" key="1">
    <source>
        <dbReference type="EMBL" id="MEI5985463.1"/>
    </source>
</evidence>
<protein>
    <recommendedName>
        <fullName evidence="3">Lipoprotein</fullName>
    </recommendedName>
</protein>
<dbReference type="EMBL" id="JAYLLN010000027">
    <property type="protein sequence ID" value="MEI5985463.1"/>
    <property type="molecule type" value="Genomic_DNA"/>
</dbReference>
<dbReference type="Proteomes" id="UP001363035">
    <property type="component" value="Unassembled WGS sequence"/>
</dbReference>
<organism evidence="1 2">
    <name type="scientific">Sphingobacterium tenebrionis</name>
    <dbReference type="NCBI Taxonomy" id="3111775"/>
    <lineage>
        <taxon>Bacteria</taxon>
        <taxon>Pseudomonadati</taxon>
        <taxon>Bacteroidota</taxon>
        <taxon>Sphingobacteriia</taxon>
        <taxon>Sphingobacteriales</taxon>
        <taxon>Sphingobacteriaceae</taxon>
        <taxon>Sphingobacterium</taxon>
    </lineage>
</organism>
<proteinExistence type="predicted"/>
<evidence type="ECO:0008006" key="3">
    <source>
        <dbReference type="Google" id="ProtNLM"/>
    </source>
</evidence>
<reference evidence="1 2" key="1">
    <citation type="submission" date="2024-01" db="EMBL/GenBank/DDBJ databases">
        <title>Sphingobacterium tenebrionis sp. nov., a novel endophyte isolated from tenebrio molitor intestines.</title>
        <authorList>
            <person name="Zhang C."/>
        </authorList>
    </citation>
    <scope>NUCLEOTIDE SEQUENCE [LARGE SCALE GENOMIC DNA]</scope>
    <source>
        <strain evidence="1 2">PU5-4</strain>
    </source>
</reference>